<name>A0A2S3ZL35_9MICO</name>
<comment type="caution">
    <text evidence="1">The sequence shown here is derived from an EMBL/GenBank/DDBJ whole genome shotgun (WGS) entry which is preliminary data.</text>
</comment>
<dbReference type="AlphaFoldDB" id="A0A2S3ZL35"/>
<reference evidence="1 2" key="1">
    <citation type="submission" date="2018-01" db="EMBL/GenBank/DDBJ databases">
        <title>Cryobacterium sp. nov., from glaciers in China.</title>
        <authorList>
            <person name="Liu Q."/>
            <person name="Xin Y.-H."/>
        </authorList>
    </citation>
    <scope>NUCLEOTIDE SEQUENCE [LARGE SCALE GENOMIC DNA]</scope>
    <source>
        <strain evidence="1 2">TMN-42</strain>
    </source>
</reference>
<evidence type="ECO:0000313" key="2">
    <source>
        <dbReference type="Proteomes" id="UP000237340"/>
    </source>
</evidence>
<organism evidence="1 2">
    <name type="scientific">Cryobacterium zongtaii</name>
    <dbReference type="NCBI Taxonomy" id="1259217"/>
    <lineage>
        <taxon>Bacteria</taxon>
        <taxon>Bacillati</taxon>
        <taxon>Actinomycetota</taxon>
        <taxon>Actinomycetes</taxon>
        <taxon>Micrococcales</taxon>
        <taxon>Microbacteriaceae</taxon>
        <taxon>Cryobacterium</taxon>
    </lineage>
</organism>
<gene>
    <name evidence="1" type="ORF">C3B61_04030</name>
</gene>
<sequence>MRRRDTAWNDQGVSRDLQNESYRVPSSRQALVYVPDFVDRGYAQQREDGAVITQAGRDVLATRPDLTVVFEAERRVRQAHLLRSGTAEEQTLHNVGSNEGLYVCVCGWFLIYKNPLSRKWADEFPAAEHLSRLTDTEVLTIVRDRERL</sequence>
<dbReference type="EMBL" id="PPXD01000005">
    <property type="protein sequence ID" value="POH69064.1"/>
    <property type="molecule type" value="Genomic_DNA"/>
</dbReference>
<protein>
    <submittedName>
        <fullName evidence="1">Uncharacterized protein</fullName>
    </submittedName>
</protein>
<accession>A0A2S3ZL35</accession>
<proteinExistence type="predicted"/>
<evidence type="ECO:0000313" key="1">
    <source>
        <dbReference type="EMBL" id="POH69064.1"/>
    </source>
</evidence>
<dbReference type="Proteomes" id="UP000237340">
    <property type="component" value="Unassembled WGS sequence"/>
</dbReference>
<keyword evidence="2" id="KW-1185">Reference proteome</keyword>